<evidence type="ECO:0000313" key="1">
    <source>
        <dbReference type="EMBL" id="KKK52555.1"/>
    </source>
</evidence>
<name>A0A0F8WVW8_9ZZZZ</name>
<sequence length="205" mass="21684">MPHRIGYIHGTSAALNVEIGFVPDAVILFNPTVGSTEKFSIHIVKKVIVFTSMTAATTSGIKKGAWIKGITSGAKAQINELILDTATTGWMICDVEQITGTFQSENCQVYASEPNSTAAADDDITVVVDVEYGVNIESEVTVTTINDGILGYAGSSTTDPVEAKGFTIGSTISVDTELLGYMAFQNDPGQSQPALVNGVDQETVW</sequence>
<dbReference type="AlphaFoldDB" id="A0A0F8WVW8"/>
<organism evidence="1">
    <name type="scientific">marine sediment metagenome</name>
    <dbReference type="NCBI Taxonomy" id="412755"/>
    <lineage>
        <taxon>unclassified sequences</taxon>
        <taxon>metagenomes</taxon>
        <taxon>ecological metagenomes</taxon>
    </lineage>
</organism>
<proteinExistence type="predicted"/>
<accession>A0A0F8WVW8</accession>
<dbReference type="EMBL" id="LAZR01066959">
    <property type="protein sequence ID" value="KKK52555.1"/>
    <property type="molecule type" value="Genomic_DNA"/>
</dbReference>
<gene>
    <name evidence="1" type="ORF">LCGC14_3103760</name>
</gene>
<protein>
    <submittedName>
        <fullName evidence="1">Uncharacterized protein</fullName>
    </submittedName>
</protein>
<reference evidence="1" key="1">
    <citation type="journal article" date="2015" name="Nature">
        <title>Complex archaea that bridge the gap between prokaryotes and eukaryotes.</title>
        <authorList>
            <person name="Spang A."/>
            <person name="Saw J.H."/>
            <person name="Jorgensen S.L."/>
            <person name="Zaremba-Niedzwiedzka K."/>
            <person name="Martijn J."/>
            <person name="Lind A.E."/>
            <person name="van Eijk R."/>
            <person name="Schleper C."/>
            <person name="Guy L."/>
            <person name="Ettema T.J."/>
        </authorList>
    </citation>
    <scope>NUCLEOTIDE SEQUENCE</scope>
</reference>
<comment type="caution">
    <text evidence="1">The sequence shown here is derived from an EMBL/GenBank/DDBJ whole genome shotgun (WGS) entry which is preliminary data.</text>
</comment>